<comment type="catalytic activity">
    <reaction evidence="8">
        <text>serotonin + (5Z,8Z,11Z,14Z)-eicosatetraenoyl-CoA = N-[(5Z,8Z,11Z,14Z)-eicosatetraenoyl]-serotonin + CoA + H(+)</text>
        <dbReference type="Rhea" id="RHEA:51396"/>
        <dbReference type="ChEBI" id="CHEBI:15378"/>
        <dbReference type="ChEBI" id="CHEBI:57287"/>
        <dbReference type="ChEBI" id="CHEBI:57368"/>
        <dbReference type="ChEBI" id="CHEBI:132255"/>
        <dbReference type="ChEBI" id="CHEBI:350546"/>
    </reaction>
    <physiologicalReaction direction="left-to-right" evidence="8">
        <dbReference type="Rhea" id="RHEA:51397"/>
    </physiologicalReaction>
</comment>
<dbReference type="FunFam" id="3.40.630.30:FF:000046">
    <property type="entry name" value="Dopamine N-acetyltransferase"/>
    <property type="match status" value="1"/>
</dbReference>
<evidence type="ECO:0000313" key="16">
    <source>
        <dbReference type="Proteomes" id="UP000325440"/>
    </source>
</evidence>
<keyword evidence="16" id="KW-1185">Reference proteome</keyword>
<evidence type="ECO:0000256" key="11">
    <source>
        <dbReference type="ARBA" id="ARBA00052178"/>
    </source>
</evidence>
<accession>A0A5E4NJ15</accession>
<comment type="similarity">
    <text evidence="4">Belongs to the acetyltransferase family. AANAT subfamily.</text>
</comment>
<evidence type="ECO:0000259" key="14">
    <source>
        <dbReference type="PROSITE" id="PS51186"/>
    </source>
</evidence>
<dbReference type="OrthoDB" id="41532at2759"/>
<comment type="catalytic activity">
    <reaction evidence="6">
        <text>dopamine + (9Z)-octadecenoyl-CoA = N-(9Z-octadecanoyl)-dopamine + CoA + H(+)</text>
        <dbReference type="Rhea" id="RHEA:51380"/>
        <dbReference type="ChEBI" id="CHEBI:15378"/>
        <dbReference type="ChEBI" id="CHEBI:31883"/>
        <dbReference type="ChEBI" id="CHEBI:57287"/>
        <dbReference type="ChEBI" id="CHEBI:57387"/>
        <dbReference type="ChEBI" id="CHEBI:59905"/>
    </reaction>
    <physiologicalReaction direction="left-to-right" evidence="6">
        <dbReference type="Rhea" id="RHEA:51381"/>
    </physiologicalReaction>
</comment>
<evidence type="ECO:0000256" key="9">
    <source>
        <dbReference type="ARBA" id="ARBA00051711"/>
    </source>
</evidence>
<evidence type="ECO:0000256" key="5">
    <source>
        <dbReference type="ARBA" id="ARBA00039114"/>
    </source>
</evidence>
<evidence type="ECO:0000256" key="2">
    <source>
        <dbReference type="ARBA" id="ARBA00023315"/>
    </source>
</evidence>
<evidence type="ECO:0000256" key="10">
    <source>
        <dbReference type="ARBA" id="ARBA00051823"/>
    </source>
</evidence>
<gene>
    <name evidence="15" type="ORF">CINCED_3A025131</name>
</gene>
<dbReference type="AlphaFoldDB" id="A0A5E4NJ15"/>
<name>A0A5E4NJ15_9HEMI</name>
<evidence type="ECO:0000256" key="7">
    <source>
        <dbReference type="ARBA" id="ARBA00050849"/>
    </source>
</evidence>
<proteinExistence type="inferred from homology"/>
<dbReference type="PANTHER" id="PTHR20905">
    <property type="entry name" value="N-ACETYLTRANSFERASE-RELATED"/>
    <property type="match status" value="1"/>
</dbReference>
<evidence type="ECO:0000256" key="12">
    <source>
        <dbReference type="ARBA" id="ARBA00052335"/>
    </source>
</evidence>
<evidence type="ECO:0000256" key="4">
    <source>
        <dbReference type="ARBA" id="ARBA00038182"/>
    </source>
</evidence>
<dbReference type="EMBL" id="CABPRJ010002371">
    <property type="protein sequence ID" value="VVC43652.1"/>
    <property type="molecule type" value="Genomic_DNA"/>
</dbReference>
<keyword evidence="1 15" id="KW-0808">Transferase</keyword>
<evidence type="ECO:0000256" key="1">
    <source>
        <dbReference type="ARBA" id="ARBA00022679"/>
    </source>
</evidence>
<dbReference type="PROSITE" id="PS51186">
    <property type="entry name" value="GNAT"/>
    <property type="match status" value="1"/>
</dbReference>
<comment type="catalytic activity">
    <reaction evidence="10">
        <text>serotonin + (9Z)-octadecenoyl-CoA = N-(9Z-octadecenoyl)-serotonin + CoA + H(+)</text>
        <dbReference type="Rhea" id="RHEA:51392"/>
        <dbReference type="ChEBI" id="CHEBI:15378"/>
        <dbReference type="ChEBI" id="CHEBI:57287"/>
        <dbReference type="ChEBI" id="CHEBI:57387"/>
        <dbReference type="ChEBI" id="CHEBI:134064"/>
        <dbReference type="ChEBI" id="CHEBI:350546"/>
    </reaction>
    <physiologicalReaction direction="left-to-right" evidence="10">
        <dbReference type="Rhea" id="RHEA:51393"/>
    </physiologicalReaction>
</comment>
<evidence type="ECO:0000256" key="13">
    <source>
        <dbReference type="ARBA" id="ARBA00052491"/>
    </source>
</evidence>
<dbReference type="Pfam" id="PF00583">
    <property type="entry name" value="Acetyltransf_1"/>
    <property type="match status" value="1"/>
</dbReference>
<dbReference type="InterPro" id="IPR016181">
    <property type="entry name" value="Acyl_CoA_acyltransferase"/>
</dbReference>
<comment type="catalytic activity">
    <reaction evidence="13">
        <text>serotonin + acetyl-CoA = N-acetylserotonin + CoA + H(+)</text>
        <dbReference type="Rhea" id="RHEA:25217"/>
        <dbReference type="ChEBI" id="CHEBI:15378"/>
        <dbReference type="ChEBI" id="CHEBI:17697"/>
        <dbReference type="ChEBI" id="CHEBI:57287"/>
        <dbReference type="ChEBI" id="CHEBI:57288"/>
        <dbReference type="ChEBI" id="CHEBI:350546"/>
        <dbReference type="EC" id="2.3.1.87"/>
    </reaction>
    <physiologicalReaction direction="left-to-right" evidence="13">
        <dbReference type="Rhea" id="RHEA:25218"/>
    </physiologicalReaction>
</comment>
<dbReference type="GO" id="GO:0004059">
    <property type="term" value="F:aralkylamine N-acetyltransferase activity"/>
    <property type="evidence" value="ECO:0007669"/>
    <property type="project" value="UniProtKB-EC"/>
</dbReference>
<dbReference type="Gene3D" id="3.40.630.30">
    <property type="match status" value="1"/>
</dbReference>
<evidence type="ECO:0000256" key="8">
    <source>
        <dbReference type="ARBA" id="ARBA00051284"/>
    </source>
</evidence>
<sequence>MKMETLIKIKNGFASLELQSYYKMDKFGFGKMDDTNKPLCSYSIVPITSDDKETVAAFLRQFFFRDEPLNVAIQLLEETDSATKLKNYCIGYLQYGMTFMALSKTGDIMGVILNNIMHRDDVEEDDDDVGTCNENSKFKEIAMLLDKIKREADVFTHYPTVDRILEIKIVTVNEAYRGQGVCKALVDKTKELALEKGCKMIYVECTSHFSAKAVERLGFKCIYSLDYADYANEQGEIVFKTQSPHKHAKVFVLLL</sequence>
<protein>
    <recommendedName>
        <fullName evidence="5">aralkylamine N-acetyltransferase</fullName>
        <ecNumber evidence="5">2.3.1.87</ecNumber>
    </recommendedName>
</protein>
<dbReference type="InterPro" id="IPR000182">
    <property type="entry name" value="GNAT_dom"/>
</dbReference>
<comment type="catalytic activity">
    <reaction evidence="7">
        <text>serotonin + octadecanoyl-CoA = N-octadecanoyl-serotonin + CoA + H(+)</text>
        <dbReference type="Rhea" id="RHEA:51400"/>
        <dbReference type="ChEBI" id="CHEBI:15378"/>
        <dbReference type="ChEBI" id="CHEBI:57287"/>
        <dbReference type="ChEBI" id="CHEBI:57394"/>
        <dbReference type="ChEBI" id="CHEBI:134065"/>
        <dbReference type="ChEBI" id="CHEBI:350546"/>
    </reaction>
    <physiologicalReaction direction="left-to-right" evidence="7">
        <dbReference type="Rhea" id="RHEA:51401"/>
    </physiologicalReaction>
</comment>
<evidence type="ECO:0000256" key="6">
    <source>
        <dbReference type="ARBA" id="ARBA00050189"/>
    </source>
</evidence>
<dbReference type="PANTHER" id="PTHR20905:SF1">
    <property type="entry name" value="AT07410P-RELATED"/>
    <property type="match status" value="1"/>
</dbReference>
<organism evidence="15 16">
    <name type="scientific">Cinara cedri</name>
    <dbReference type="NCBI Taxonomy" id="506608"/>
    <lineage>
        <taxon>Eukaryota</taxon>
        <taxon>Metazoa</taxon>
        <taxon>Ecdysozoa</taxon>
        <taxon>Arthropoda</taxon>
        <taxon>Hexapoda</taxon>
        <taxon>Insecta</taxon>
        <taxon>Pterygota</taxon>
        <taxon>Neoptera</taxon>
        <taxon>Paraneoptera</taxon>
        <taxon>Hemiptera</taxon>
        <taxon>Sternorrhyncha</taxon>
        <taxon>Aphidomorpha</taxon>
        <taxon>Aphidoidea</taxon>
        <taxon>Aphididae</taxon>
        <taxon>Lachninae</taxon>
        <taxon>Cinara</taxon>
    </lineage>
</organism>
<keyword evidence="2 15" id="KW-0012">Acyltransferase</keyword>
<evidence type="ECO:0000256" key="3">
    <source>
        <dbReference type="ARBA" id="ARBA00037926"/>
    </source>
</evidence>
<evidence type="ECO:0000313" key="15">
    <source>
        <dbReference type="EMBL" id="VVC43652.1"/>
    </source>
</evidence>
<dbReference type="SUPFAM" id="SSF55729">
    <property type="entry name" value="Acyl-CoA N-acyltransferases (Nat)"/>
    <property type="match status" value="1"/>
</dbReference>
<dbReference type="CDD" id="cd04301">
    <property type="entry name" value="NAT_SF"/>
    <property type="match status" value="1"/>
</dbReference>
<dbReference type="EC" id="2.3.1.87" evidence="5"/>
<comment type="pathway">
    <text evidence="3">Aromatic compound metabolism; melatonin biosynthesis; melatonin from serotonin: step 1/2.</text>
</comment>
<reference evidence="15 16" key="1">
    <citation type="submission" date="2019-08" db="EMBL/GenBank/DDBJ databases">
        <authorList>
            <person name="Alioto T."/>
            <person name="Alioto T."/>
            <person name="Gomez Garrido J."/>
        </authorList>
    </citation>
    <scope>NUCLEOTIDE SEQUENCE [LARGE SCALE GENOMIC DNA]</scope>
</reference>
<dbReference type="Proteomes" id="UP000325440">
    <property type="component" value="Unassembled WGS sequence"/>
</dbReference>
<feature type="domain" description="N-acetyltransferase" evidence="14">
    <location>
        <begin position="97"/>
        <end position="244"/>
    </location>
</feature>
<comment type="catalytic activity">
    <reaction evidence="9">
        <text>dopamine + acetyl-CoA = N-acetyldopamine + CoA + H(+)</text>
        <dbReference type="Rhea" id="RHEA:51388"/>
        <dbReference type="ChEBI" id="CHEBI:15378"/>
        <dbReference type="ChEBI" id="CHEBI:57287"/>
        <dbReference type="ChEBI" id="CHEBI:57288"/>
        <dbReference type="ChEBI" id="CHEBI:59905"/>
        <dbReference type="ChEBI" id="CHEBI:125678"/>
    </reaction>
    <physiologicalReaction direction="left-to-right" evidence="9">
        <dbReference type="Rhea" id="RHEA:51389"/>
    </physiologicalReaction>
</comment>
<comment type="catalytic activity">
    <reaction evidence="12">
        <text>dopamine + hexadecanoyl-CoA = N-hexadecanoyl-dopamine + CoA + H(+)</text>
        <dbReference type="Rhea" id="RHEA:51376"/>
        <dbReference type="ChEBI" id="CHEBI:15378"/>
        <dbReference type="ChEBI" id="CHEBI:57287"/>
        <dbReference type="ChEBI" id="CHEBI:57379"/>
        <dbReference type="ChEBI" id="CHEBI:59905"/>
        <dbReference type="ChEBI" id="CHEBI:134058"/>
    </reaction>
    <physiologicalReaction direction="left-to-right" evidence="12">
        <dbReference type="Rhea" id="RHEA:51377"/>
    </physiologicalReaction>
</comment>
<comment type="catalytic activity">
    <reaction evidence="11">
        <text>serotonin + hexadecanoyl-CoA = N-hexadecanoyl-serotonin + CoA + H(+)</text>
        <dbReference type="Rhea" id="RHEA:51384"/>
        <dbReference type="ChEBI" id="CHEBI:15378"/>
        <dbReference type="ChEBI" id="CHEBI:57287"/>
        <dbReference type="ChEBI" id="CHEBI:57379"/>
        <dbReference type="ChEBI" id="CHEBI:134059"/>
        <dbReference type="ChEBI" id="CHEBI:350546"/>
    </reaction>
    <physiologicalReaction direction="left-to-right" evidence="11">
        <dbReference type="Rhea" id="RHEA:51385"/>
    </physiologicalReaction>
</comment>